<gene>
    <name evidence="2" type="ORF">PAUS00366_LOCUS3552</name>
</gene>
<name>A0A7S4AC90_9STRA</name>
<dbReference type="InterPro" id="IPR049227">
    <property type="entry name" value="DUF6824"/>
</dbReference>
<evidence type="ECO:0000259" key="1">
    <source>
        <dbReference type="Pfam" id="PF20710"/>
    </source>
</evidence>
<accession>A0A7S4AC90</accession>
<dbReference type="AlphaFoldDB" id="A0A7S4AC90"/>
<proteinExistence type="predicted"/>
<feature type="domain" description="DUF6824" evidence="1">
    <location>
        <begin position="155"/>
        <end position="240"/>
    </location>
</feature>
<organism evidence="2">
    <name type="scientific">Pseudo-nitzschia australis</name>
    <dbReference type="NCBI Taxonomy" id="44445"/>
    <lineage>
        <taxon>Eukaryota</taxon>
        <taxon>Sar</taxon>
        <taxon>Stramenopiles</taxon>
        <taxon>Ochrophyta</taxon>
        <taxon>Bacillariophyta</taxon>
        <taxon>Bacillariophyceae</taxon>
        <taxon>Bacillariophycidae</taxon>
        <taxon>Bacillariales</taxon>
        <taxon>Bacillariaceae</taxon>
        <taxon>Pseudo-nitzschia</taxon>
    </lineage>
</organism>
<protein>
    <recommendedName>
        <fullName evidence="1">DUF6824 domain-containing protein</fullName>
    </recommendedName>
</protein>
<dbReference type="EMBL" id="HBIX01004497">
    <property type="protein sequence ID" value="CAE0710825.1"/>
    <property type="molecule type" value="Transcribed_RNA"/>
</dbReference>
<evidence type="ECO:0000313" key="2">
    <source>
        <dbReference type="EMBL" id="CAE0710825.1"/>
    </source>
</evidence>
<reference evidence="2" key="1">
    <citation type="submission" date="2021-01" db="EMBL/GenBank/DDBJ databases">
        <authorList>
            <person name="Corre E."/>
            <person name="Pelletier E."/>
            <person name="Niang G."/>
            <person name="Scheremetjew M."/>
            <person name="Finn R."/>
            <person name="Kale V."/>
            <person name="Holt S."/>
            <person name="Cochrane G."/>
            <person name="Meng A."/>
            <person name="Brown T."/>
            <person name="Cohen L."/>
        </authorList>
    </citation>
    <scope>NUCLEOTIDE SEQUENCE</scope>
    <source>
        <strain evidence="2">10249 10 AB</strain>
    </source>
</reference>
<dbReference type="Pfam" id="PF20710">
    <property type="entry name" value="DUF6824"/>
    <property type="match status" value="1"/>
</dbReference>
<sequence length="320" mass="36413">MRVTLYVILKLVKYDVDAQRSGVVLIWWIHEIRINDFNLWSQVFKKAIQPMPMRINALHYHMPASANQQLVTIGKAAFLSAIGSEYRARVRIHIGSATEYLSYLQTFGIQPSQVPIDTNTEERNTVNHKKWIEQQCMRENSTKEFTGIEYPRHSDVLFGRGCIVRQHPGNALYKHLLKQYTYKYNNATNRGSKAIVAWSIVSELQESHGSRFLREDKRSGFWYEVSKVAAREKVSVALRDMRKVTKNSNSTRAVQPANFFVTTSSKQKCNEAEVNAISSHTRSDLNDSSNSSSYVFVDIEGDLQQGCFGTGTAIDGSESM</sequence>